<dbReference type="OrthoDB" id="5590282at2759"/>
<comment type="caution">
    <text evidence="1">The sequence shown here is derived from an EMBL/GenBank/DDBJ whole genome shotgun (WGS) entry which is preliminary data.</text>
</comment>
<reference evidence="1" key="2">
    <citation type="journal article" date="2023" name="Int. J. Mol. Sci.">
        <title>De Novo Assembly and Annotation of 11 Diverse Shrub Willow (Salix) Genomes Reveals Novel Gene Organization in Sex-Linked Regions.</title>
        <authorList>
            <person name="Hyden B."/>
            <person name="Feng K."/>
            <person name="Yates T.B."/>
            <person name="Jawdy S."/>
            <person name="Cereghino C."/>
            <person name="Smart L.B."/>
            <person name="Muchero W."/>
        </authorList>
    </citation>
    <scope>NUCLEOTIDE SEQUENCE</scope>
    <source>
        <tissue evidence="1">Shoot tip</tissue>
    </source>
</reference>
<gene>
    <name evidence="1" type="ORF">OIU79_015625</name>
</gene>
<proteinExistence type="predicted"/>
<dbReference type="Proteomes" id="UP001151532">
    <property type="component" value="Chromosome 2"/>
</dbReference>
<feature type="non-terminal residue" evidence="1">
    <location>
        <position position="1"/>
    </location>
</feature>
<evidence type="ECO:0000313" key="2">
    <source>
        <dbReference type="Proteomes" id="UP001151532"/>
    </source>
</evidence>
<protein>
    <submittedName>
        <fullName evidence="1">Uncharacterized protein</fullName>
    </submittedName>
</protein>
<dbReference type="EMBL" id="JAPFFK010000019">
    <property type="protein sequence ID" value="KAJ6685644.1"/>
    <property type="molecule type" value="Genomic_DNA"/>
</dbReference>
<name>A0A9Q0PCS1_SALPP</name>
<keyword evidence="2" id="KW-1185">Reference proteome</keyword>
<dbReference type="AlphaFoldDB" id="A0A9Q0PCS1"/>
<reference evidence="1" key="1">
    <citation type="submission" date="2022-11" db="EMBL/GenBank/DDBJ databases">
        <authorList>
            <person name="Hyden B.L."/>
            <person name="Feng K."/>
            <person name="Yates T."/>
            <person name="Jawdy S."/>
            <person name="Smart L.B."/>
            <person name="Muchero W."/>
        </authorList>
    </citation>
    <scope>NUCLEOTIDE SEQUENCE</scope>
    <source>
        <tissue evidence="1">Shoot tip</tissue>
    </source>
</reference>
<sequence length="39" mass="4534">MGTWTWGLEKRLLIGLQRRVHAHFGFGPLCAYLSINYLD</sequence>
<accession>A0A9Q0PCS1</accession>
<evidence type="ECO:0000313" key="1">
    <source>
        <dbReference type="EMBL" id="KAJ6685644.1"/>
    </source>
</evidence>
<organism evidence="1 2">
    <name type="scientific">Salix purpurea</name>
    <name type="common">Purple osier willow</name>
    <dbReference type="NCBI Taxonomy" id="77065"/>
    <lineage>
        <taxon>Eukaryota</taxon>
        <taxon>Viridiplantae</taxon>
        <taxon>Streptophyta</taxon>
        <taxon>Embryophyta</taxon>
        <taxon>Tracheophyta</taxon>
        <taxon>Spermatophyta</taxon>
        <taxon>Magnoliopsida</taxon>
        <taxon>eudicotyledons</taxon>
        <taxon>Gunneridae</taxon>
        <taxon>Pentapetalae</taxon>
        <taxon>rosids</taxon>
        <taxon>fabids</taxon>
        <taxon>Malpighiales</taxon>
        <taxon>Salicaceae</taxon>
        <taxon>Saliceae</taxon>
        <taxon>Salix</taxon>
    </lineage>
</organism>